<dbReference type="Proteomes" id="UP000070700">
    <property type="component" value="Unassembled WGS sequence"/>
</dbReference>
<feature type="compositionally biased region" description="Low complexity" evidence="1">
    <location>
        <begin position="249"/>
        <end position="268"/>
    </location>
</feature>
<dbReference type="STRING" id="149040.A0A132B3B7"/>
<dbReference type="PANTHER" id="PTHR38703:SF1">
    <property type="entry name" value="ALLERGEN"/>
    <property type="match status" value="1"/>
</dbReference>
<protein>
    <recommendedName>
        <fullName evidence="4">Allergen</fullName>
    </recommendedName>
</protein>
<dbReference type="AlphaFoldDB" id="A0A132B3B7"/>
<accession>A0A132B3B7</accession>
<dbReference type="InParanoid" id="A0A132B3B7"/>
<evidence type="ECO:0000313" key="3">
    <source>
        <dbReference type="Proteomes" id="UP000070700"/>
    </source>
</evidence>
<gene>
    <name evidence="2" type="ORF">LY89DRAFT_790576</name>
</gene>
<dbReference type="EMBL" id="KQ947447">
    <property type="protein sequence ID" value="KUJ06414.1"/>
    <property type="molecule type" value="Genomic_DNA"/>
</dbReference>
<name>A0A132B3B7_MOLSC</name>
<evidence type="ECO:0008006" key="4">
    <source>
        <dbReference type="Google" id="ProtNLM"/>
    </source>
</evidence>
<reference evidence="2 3" key="1">
    <citation type="submission" date="2015-10" db="EMBL/GenBank/DDBJ databases">
        <title>Full genome of DAOMC 229536 Phialocephala scopiformis, a fungal endophyte of spruce producing the potent anti-insectan compound rugulosin.</title>
        <authorList>
            <consortium name="DOE Joint Genome Institute"/>
            <person name="Walker A.K."/>
            <person name="Frasz S.L."/>
            <person name="Seifert K.A."/>
            <person name="Miller J.D."/>
            <person name="Mondo S.J."/>
            <person name="Labutti K."/>
            <person name="Lipzen A."/>
            <person name="Dockter R."/>
            <person name="Kennedy M."/>
            <person name="Grigoriev I.V."/>
            <person name="Spatafora J.W."/>
        </authorList>
    </citation>
    <scope>NUCLEOTIDE SEQUENCE [LARGE SCALE GENOMIC DNA]</scope>
    <source>
        <strain evidence="2 3">CBS 120377</strain>
    </source>
</reference>
<dbReference type="RefSeq" id="XP_018060769.1">
    <property type="nucleotide sequence ID" value="XM_018223383.1"/>
</dbReference>
<dbReference type="KEGG" id="psco:LY89DRAFT_790576"/>
<evidence type="ECO:0000313" key="2">
    <source>
        <dbReference type="EMBL" id="KUJ06414.1"/>
    </source>
</evidence>
<dbReference type="GeneID" id="28833109"/>
<sequence>MEKAKAAVGNFLSKDGKHDTTVHETVNPAVQQEHVTPTRHENVTTAVDREVHQDHHHTSVQPILHKEVLPEQHTHQMGGVEHRNIKHGNDSHVKDRLAAEAAQFKNTREVGETQHTSAAAPSVAGEHVHHHVHENIQPVVQKETVQPSVVHTTVPIHEVHQNEAKHHTATSLPPVSMAEFNKQGGSLTGREERTDAFGGEPRSVGGTLGGAGARGTTSLTENDTTRSGHHSGNHLGSTGTTGTTGSGLGSSTTGTSGTSGYDSTGTKTKPSMMDKLNPKKDADVKAIPGREIICAVCTADSIRTRFNNSSSESPHNPLFLLVKISASRYSHLTYPITTTLKAPLPIPLQAPRHIRKPFINTSEIQASSFLFQSDALSEAHGVDVQQRLARLDEMHFGSRRRK</sequence>
<proteinExistence type="predicted"/>
<feature type="region of interest" description="Disordered" evidence="1">
    <location>
        <begin position="164"/>
        <end position="282"/>
    </location>
</feature>
<dbReference type="PANTHER" id="PTHR38703">
    <property type="entry name" value="CHROMOSOME 8, WHOLE GENOME SHOTGUN SEQUENCE"/>
    <property type="match status" value="1"/>
</dbReference>
<organism evidence="2 3">
    <name type="scientific">Mollisia scopiformis</name>
    <name type="common">Conifer needle endophyte fungus</name>
    <name type="synonym">Phialocephala scopiformis</name>
    <dbReference type="NCBI Taxonomy" id="149040"/>
    <lineage>
        <taxon>Eukaryota</taxon>
        <taxon>Fungi</taxon>
        <taxon>Dikarya</taxon>
        <taxon>Ascomycota</taxon>
        <taxon>Pezizomycotina</taxon>
        <taxon>Leotiomycetes</taxon>
        <taxon>Helotiales</taxon>
        <taxon>Mollisiaceae</taxon>
        <taxon>Mollisia</taxon>
    </lineage>
</organism>
<keyword evidence="3" id="KW-1185">Reference proteome</keyword>
<evidence type="ECO:0000256" key="1">
    <source>
        <dbReference type="SAM" id="MobiDB-lite"/>
    </source>
</evidence>
<dbReference type="OrthoDB" id="2118965at2759"/>